<feature type="region of interest" description="Disordered" evidence="1">
    <location>
        <begin position="22"/>
        <end position="110"/>
    </location>
</feature>
<feature type="compositionally biased region" description="Basic and acidic residues" evidence="1">
    <location>
        <begin position="22"/>
        <end position="34"/>
    </location>
</feature>
<comment type="caution">
    <text evidence="2">The sequence shown here is derived from an EMBL/GenBank/DDBJ whole genome shotgun (WGS) entry which is preliminary data.</text>
</comment>
<evidence type="ECO:0000313" key="2">
    <source>
        <dbReference type="EMBL" id="PSH68645.1"/>
    </source>
</evidence>
<proteinExistence type="predicted"/>
<dbReference type="InterPro" id="IPR019632">
    <property type="entry name" value="DUF2497"/>
</dbReference>
<name>A0A2P7BQD9_9HYPH</name>
<sequence length="271" mass="29467">MAQSSSVAREPSMEEILASIRRIIEESDTGRSDDTLPQPVNSDVPARTAVLESTPVGQYHEEQLPPREGIAVSQPNSQSFETAHPRPAPSQSKPVEEAGAVASSKAESEQPLIAPAAKTIAPLPAGDELEAFITSPVSPELEPMTAAPDQTFIPEPVQPDIEIEAVATSVIPPVVTEPVDREAEAGVDDDGSLDLERALEPILSEATERQVSSAFEDLSFAVRNEQRRSFDEIAQDIMRPLLQDWLDNNLPSLVERLVREEIERVARGGRR</sequence>
<reference evidence="3" key="1">
    <citation type="submission" date="2017-11" db="EMBL/GenBank/DDBJ databases">
        <authorList>
            <person name="Kuznetsova I."/>
            <person name="Sazanova A."/>
            <person name="Chirak E."/>
            <person name="Safronova V."/>
            <person name="Willems A."/>
        </authorList>
    </citation>
    <scope>NUCLEOTIDE SEQUENCE [LARGE SCALE GENOMIC DNA]</scope>
    <source>
        <strain evidence="3">STM 196</strain>
    </source>
</reference>
<keyword evidence="3" id="KW-1185">Reference proteome</keyword>
<dbReference type="Pfam" id="PF10691">
    <property type="entry name" value="DUF2497"/>
    <property type="match status" value="1"/>
</dbReference>
<protein>
    <submittedName>
        <fullName evidence="2">DUF2497 domain-containing protein</fullName>
    </submittedName>
</protein>
<dbReference type="RefSeq" id="WP_106711499.1">
    <property type="nucleotide sequence ID" value="NZ_PGGO01000008.1"/>
</dbReference>
<gene>
    <name evidence="2" type="ORF">CU102_12875</name>
</gene>
<dbReference type="Proteomes" id="UP000241444">
    <property type="component" value="Unassembled WGS sequence"/>
</dbReference>
<dbReference type="EMBL" id="PGGO01000008">
    <property type="protein sequence ID" value="PSH68645.1"/>
    <property type="molecule type" value="Genomic_DNA"/>
</dbReference>
<evidence type="ECO:0000313" key="3">
    <source>
        <dbReference type="Proteomes" id="UP000241444"/>
    </source>
</evidence>
<accession>A0A2P7BQD9</accession>
<dbReference type="AlphaFoldDB" id="A0A2P7BQD9"/>
<evidence type="ECO:0000256" key="1">
    <source>
        <dbReference type="SAM" id="MobiDB-lite"/>
    </source>
</evidence>
<dbReference type="OrthoDB" id="7189469at2"/>
<organism evidence="2 3">
    <name type="scientific">Phyllobacterium brassicacearum</name>
    <dbReference type="NCBI Taxonomy" id="314235"/>
    <lineage>
        <taxon>Bacteria</taxon>
        <taxon>Pseudomonadati</taxon>
        <taxon>Pseudomonadota</taxon>
        <taxon>Alphaproteobacteria</taxon>
        <taxon>Hyphomicrobiales</taxon>
        <taxon>Phyllobacteriaceae</taxon>
        <taxon>Phyllobacterium</taxon>
    </lineage>
</organism>